<feature type="chain" id="PRO_5044465293" evidence="1">
    <location>
        <begin position="30"/>
        <end position="163"/>
    </location>
</feature>
<dbReference type="InterPro" id="IPR036280">
    <property type="entry name" value="Multihaem_cyt_sf"/>
</dbReference>
<dbReference type="AlphaFoldDB" id="A0A9Q2CG49"/>
<reference evidence="2" key="1">
    <citation type="submission" date="2018-06" db="EMBL/GenBank/DDBJ databases">
        <authorList>
            <person name="O'Rourke A."/>
        </authorList>
    </citation>
    <scope>NUCLEOTIDE SEQUENCE</scope>
    <source>
        <strain evidence="2">132550021-3</strain>
    </source>
</reference>
<dbReference type="InterPro" id="IPR018588">
    <property type="entry name" value="Dihaem_cytochrome-c"/>
</dbReference>
<dbReference type="EMBL" id="QGBI01000026">
    <property type="protein sequence ID" value="MBX3892570.1"/>
    <property type="molecule type" value="Genomic_DNA"/>
</dbReference>
<dbReference type="RefSeq" id="WP_116576807.1">
    <property type="nucleotide sequence ID" value="NZ_JACBXL010000017.1"/>
</dbReference>
<evidence type="ECO:0000256" key="1">
    <source>
        <dbReference type="SAM" id="SignalP"/>
    </source>
</evidence>
<sequence length="163" mass="17649">MSGRFVVTGRAARACLAIAGLGLSFLAAAEEGPGMRAAPLLPKYRQECASCHIAYPPGALPASSWQRILGNLQHHYGTDASLDPATVKQLDQWLTANAADRSRSIPPPPEDRITRSAWFARTHDEVPAAVWRRPGIKSASNCAACHTKADQGDFNEHNVRIPR</sequence>
<protein>
    <submittedName>
        <fullName evidence="2">Diheme cytochrome c</fullName>
    </submittedName>
</protein>
<keyword evidence="1" id="KW-0732">Signal</keyword>
<evidence type="ECO:0000313" key="2">
    <source>
        <dbReference type="EMBL" id="MBX3892570.1"/>
    </source>
</evidence>
<organism evidence="2 3">
    <name type="scientific">Ralstonia pickettii</name>
    <name type="common">Burkholderia pickettii</name>
    <dbReference type="NCBI Taxonomy" id="329"/>
    <lineage>
        <taxon>Bacteria</taxon>
        <taxon>Pseudomonadati</taxon>
        <taxon>Pseudomonadota</taxon>
        <taxon>Betaproteobacteria</taxon>
        <taxon>Burkholderiales</taxon>
        <taxon>Burkholderiaceae</taxon>
        <taxon>Ralstonia</taxon>
    </lineage>
</organism>
<dbReference type="Proteomes" id="UP001199322">
    <property type="component" value="Unassembled WGS sequence"/>
</dbReference>
<dbReference type="SUPFAM" id="SSF48695">
    <property type="entry name" value="Multiheme cytochromes"/>
    <property type="match status" value="1"/>
</dbReference>
<name>A0A9Q2CG49_RALPI</name>
<feature type="signal peptide" evidence="1">
    <location>
        <begin position="1"/>
        <end position="29"/>
    </location>
</feature>
<gene>
    <name evidence="2" type="ORF">DEE74_22120</name>
</gene>
<dbReference type="Pfam" id="PF09626">
    <property type="entry name" value="DHC"/>
    <property type="match status" value="1"/>
</dbReference>
<proteinExistence type="predicted"/>
<accession>A0A9Q2CG49</accession>
<comment type="caution">
    <text evidence="2">The sequence shown here is derived from an EMBL/GenBank/DDBJ whole genome shotgun (WGS) entry which is preliminary data.</text>
</comment>
<evidence type="ECO:0000313" key="3">
    <source>
        <dbReference type="Proteomes" id="UP001199322"/>
    </source>
</evidence>